<comment type="similarity">
    <text evidence="1">Belongs to the short-chain dehydrogenases/reductases (SDR) family.</text>
</comment>
<reference evidence="3 4" key="1">
    <citation type="submission" date="2016-02" db="EMBL/GenBank/DDBJ databases">
        <title>Genome sequence of Halalkalicoccus paucihalophilus DSM 24557.</title>
        <authorList>
            <person name="Poehlein A."/>
            <person name="Daniel R."/>
        </authorList>
    </citation>
    <scope>NUCLEOTIDE SEQUENCE [LARGE SCALE GENOMIC DNA]</scope>
    <source>
        <strain evidence="3 4">DSM 24557</strain>
    </source>
</reference>
<dbReference type="GO" id="GO:0018498">
    <property type="term" value="F:2,3-dihydroxy-2,3-dihydro-phenylpropionate dehydrogenase activity"/>
    <property type="evidence" value="ECO:0007669"/>
    <property type="project" value="UniProtKB-EC"/>
</dbReference>
<dbReference type="PRINTS" id="PR00081">
    <property type="entry name" value="GDHRDH"/>
</dbReference>
<dbReference type="FunFam" id="3.40.50.720:FF:000084">
    <property type="entry name" value="Short-chain dehydrogenase reductase"/>
    <property type="match status" value="1"/>
</dbReference>
<dbReference type="SUPFAM" id="SSF51735">
    <property type="entry name" value="NAD(P)-binding Rossmann-fold domains"/>
    <property type="match status" value="1"/>
</dbReference>
<organism evidence="3 4">
    <name type="scientific">Halalkalicoccus paucihalophilus</name>
    <dbReference type="NCBI Taxonomy" id="1008153"/>
    <lineage>
        <taxon>Archaea</taxon>
        <taxon>Methanobacteriati</taxon>
        <taxon>Methanobacteriota</taxon>
        <taxon>Stenosarchaea group</taxon>
        <taxon>Halobacteria</taxon>
        <taxon>Halobacteriales</taxon>
        <taxon>Halococcaceae</taxon>
        <taxon>Halalkalicoccus</taxon>
    </lineage>
</organism>
<dbReference type="EMBL" id="LTAZ01000001">
    <property type="protein sequence ID" value="KYH27751.1"/>
    <property type="molecule type" value="Genomic_DNA"/>
</dbReference>
<dbReference type="NCBIfam" id="NF005559">
    <property type="entry name" value="PRK07231.1"/>
    <property type="match status" value="1"/>
</dbReference>
<keyword evidence="4" id="KW-1185">Reference proteome</keyword>
<dbReference type="Pfam" id="PF13561">
    <property type="entry name" value="adh_short_C2"/>
    <property type="match status" value="1"/>
</dbReference>
<dbReference type="RefSeq" id="WP_066378900.1">
    <property type="nucleotide sequence ID" value="NZ_LTAZ01000001.1"/>
</dbReference>
<dbReference type="InterPro" id="IPR002347">
    <property type="entry name" value="SDR_fam"/>
</dbReference>
<evidence type="ECO:0000313" key="3">
    <source>
        <dbReference type="EMBL" id="KYH27751.1"/>
    </source>
</evidence>
<dbReference type="OrthoDB" id="24596at2157"/>
<name>A0A151AJE1_9EURY</name>
<sequence>MGQVHYDFAGETAIVTGGSSGIGRAIALAFGDAEATVIVADKQEEPKDPDNDVPTHEAIEESGGRAEFVETDVADPEQVRSVIEAAREYGGVDVMVNNAGVYIGGSFTDYDSKDLDTGYEVNIRGMFVGTQAAASDMIDRDAEGAIVNTASISSNLAQHGQVAYDTTKGALRMLTRGAALELASEGIRVNATAPGQIATEFTENGTERTQKRAGDGEFLKPIPMGRAGFPEDVADATLYLASDAAGYTTGELLSVDGGWQIA</sequence>
<dbReference type="PATRIC" id="fig|1008153.3.peg.423"/>
<dbReference type="AlphaFoldDB" id="A0A151AJE1"/>
<comment type="caution">
    <text evidence="3">The sequence shown here is derived from an EMBL/GenBank/DDBJ whole genome shotgun (WGS) entry which is preliminary data.</text>
</comment>
<accession>A0A151AJE1</accession>
<evidence type="ECO:0000256" key="1">
    <source>
        <dbReference type="ARBA" id="ARBA00006484"/>
    </source>
</evidence>
<dbReference type="EC" id="1.3.1.87" evidence="3"/>
<dbReference type="PANTHER" id="PTHR42760:SF115">
    <property type="entry name" value="3-OXOACYL-[ACYL-CARRIER-PROTEIN] REDUCTASE FABG"/>
    <property type="match status" value="1"/>
</dbReference>
<protein>
    <submittedName>
        <fullName evidence="3">3-phenylpropionate-dihydrodiol/cinnamic acid-dihydrodiol dehydrogenase</fullName>
        <ecNumber evidence="3">1.3.1.87</ecNumber>
    </submittedName>
</protein>
<evidence type="ECO:0000256" key="2">
    <source>
        <dbReference type="ARBA" id="ARBA00023002"/>
    </source>
</evidence>
<proteinExistence type="inferred from homology"/>
<keyword evidence="2 3" id="KW-0560">Oxidoreductase</keyword>
<dbReference type="Proteomes" id="UP000075321">
    <property type="component" value="Unassembled WGS sequence"/>
</dbReference>
<dbReference type="PRINTS" id="PR00080">
    <property type="entry name" value="SDRFAMILY"/>
</dbReference>
<dbReference type="CDD" id="cd05233">
    <property type="entry name" value="SDR_c"/>
    <property type="match status" value="1"/>
</dbReference>
<dbReference type="PANTHER" id="PTHR42760">
    <property type="entry name" value="SHORT-CHAIN DEHYDROGENASES/REDUCTASES FAMILY MEMBER"/>
    <property type="match status" value="1"/>
</dbReference>
<gene>
    <name evidence="3" type="primary">hcaB_4</name>
    <name evidence="3" type="ORF">HAPAU_04190</name>
</gene>
<dbReference type="InterPro" id="IPR036291">
    <property type="entry name" value="NAD(P)-bd_dom_sf"/>
</dbReference>
<dbReference type="Gene3D" id="3.40.50.720">
    <property type="entry name" value="NAD(P)-binding Rossmann-like Domain"/>
    <property type="match status" value="1"/>
</dbReference>
<dbReference type="GO" id="GO:0016616">
    <property type="term" value="F:oxidoreductase activity, acting on the CH-OH group of donors, NAD or NADP as acceptor"/>
    <property type="evidence" value="ECO:0007669"/>
    <property type="project" value="TreeGrafter"/>
</dbReference>
<evidence type="ECO:0000313" key="4">
    <source>
        <dbReference type="Proteomes" id="UP000075321"/>
    </source>
</evidence>